<dbReference type="OrthoDB" id="7060796at2"/>
<evidence type="ECO:0000313" key="3">
    <source>
        <dbReference type="Proteomes" id="UP000030351"/>
    </source>
</evidence>
<evidence type="ECO:0000256" key="1">
    <source>
        <dbReference type="SAM" id="Phobius"/>
    </source>
</evidence>
<dbReference type="EMBL" id="JRUQ01000097">
    <property type="protein sequence ID" value="KGT86457.1"/>
    <property type="molecule type" value="Genomic_DNA"/>
</dbReference>
<dbReference type="Proteomes" id="UP000030351">
    <property type="component" value="Unassembled WGS sequence"/>
</dbReference>
<reference evidence="2 3" key="1">
    <citation type="submission" date="2014-10" db="EMBL/GenBank/DDBJ databases">
        <title>Genome sequence of Erwinia typographi M043b.</title>
        <authorList>
            <person name="Chan K.-G."/>
            <person name="Tan W.-S."/>
        </authorList>
    </citation>
    <scope>NUCLEOTIDE SEQUENCE [LARGE SCALE GENOMIC DNA]</scope>
    <source>
        <strain evidence="2 3">M043b</strain>
    </source>
</reference>
<keyword evidence="1" id="KW-1133">Transmembrane helix</keyword>
<dbReference type="RefSeq" id="WP_034899375.1">
    <property type="nucleotide sequence ID" value="NZ_JRUQ01000097.1"/>
</dbReference>
<keyword evidence="3" id="KW-1185">Reference proteome</keyword>
<evidence type="ECO:0000313" key="2">
    <source>
        <dbReference type="EMBL" id="KGT86457.1"/>
    </source>
</evidence>
<dbReference type="eggNOG" id="ENOG502ZSY3">
    <property type="taxonomic scope" value="Bacteria"/>
</dbReference>
<dbReference type="InterPro" id="IPR009883">
    <property type="entry name" value="YgfX"/>
</dbReference>
<dbReference type="Pfam" id="PF07254">
    <property type="entry name" value="Cpta_toxin"/>
    <property type="match status" value="1"/>
</dbReference>
<accession>A0A0A3YI64</accession>
<dbReference type="AlphaFoldDB" id="A0A0A3YI64"/>
<name>A0A0A3YI64_9GAMM</name>
<gene>
    <name evidence="2" type="ORF">NG99_25790</name>
</gene>
<feature type="transmembrane region" description="Helical" evidence="1">
    <location>
        <begin position="36"/>
        <end position="54"/>
    </location>
</feature>
<sequence length="132" mass="15837">MALWHSDLRVSWRAQWVSLLLHGVVILVLLLAPWPASLTVVWMLLLTLVVFECVRSQRRIRSREGEISLLEHRQLQWRQKRWQIHGRPWITQQAILLALRSAQGEKEKLWLCRDSMEDEEWRELRQHLLMSG</sequence>
<proteinExistence type="predicted"/>
<protein>
    <submittedName>
        <fullName evidence="2">Membrane protein</fullName>
    </submittedName>
</protein>
<keyword evidence="1" id="KW-0472">Membrane</keyword>
<dbReference type="PIRSF" id="PIRSF020653">
    <property type="entry name" value="UCP020653"/>
    <property type="match status" value="1"/>
</dbReference>
<dbReference type="STRING" id="371042.NG99_25790"/>
<organism evidence="2 3">
    <name type="scientific">Erwinia typographi</name>
    <dbReference type="NCBI Taxonomy" id="371042"/>
    <lineage>
        <taxon>Bacteria</taxon>
        <taxon>Pseudomonadati</taxon>
        <taxon>Pseudomonadota</taxon>
        <taxon>Gammaproteobacteria</taxon>
        <taxon>Enterobacterales</taxon>
        <taxon>Erwiniaceae</taxon>
        <taxon>Erwinia</taxon>
    </lineage>
</organism>
<comment type="caution">
    <text evidence="2">The sequence shown here is derived from an EMBL/GenBank/DDBJ whole genome shotgun (WGS) entry which is preliminary data.</text>
</comment>
<keyword evidence="1" id="KW-0812">Transmembrane</keyword>